<organism evidence="2">
    <name type="scientific">marine sediment metagenome</name>
    <dbReference type="NCBI Taxonomy" id="412755"/>
    <lineage>
        <taxon>unclassified sequences</taxon>
        <taxon>metagenomes</taxon>
        <taxon>ecological metagenomes</taxon>
    </lineage>
</organism>
<dbReference type="AlphaFoldDB" id="A0A0F9HWD0"/>
<feature type="compositionally biased region" description="Basic and acidic residues" evidence="1">
    <location>
        <begin position="91"/>
        <end position="101"/>
    </location>
</feature>
<name>A0A0F9HWD0_9ZZZZ</name>
<feature type="region of interest" description="Disordered" evidence="1">
    <location>
        <begin position="311"/>
        <end position="355"/>
    </location>
</feature>
<proteinExistence type="predicted"/>
<feature type="compositionally biased region" description="Basic and acidic residues" evidence="1">
    <location>
        <begin position="336"/>
        <end position="355"/>
    </location>
</feature>
<protein>
    <submittedName>
        <fullName evidence="2">Uncharacterized protein</fullName>
    </submittedName>
</protein>
<feature type="compositionally biased region" description="Basic and acidic residues" evidence="1">
    <location>
        <begin position="29"/>
        <end position="47"/>
    </location>
</feature>
<feature type="compositionally biased region" description="Polar residues" evidence="1">
    <location>
        <begin position="311"/>
        <end position="324"/>
    </location>
</feature>
<evidence type="ECO:0000313" key="2">
    <source>
        <dbReference type="EMBL" id="KKM19711.1"/>
    </source>
</evidence>
<gene>
    <name evidence="2" type="ORF">LCGC14_1652860</name>
</gene>
<feature type="region of interest" description="Disordered" evidence="1">
    <location>
        <begin position="1"/>
        <end position="112"/>
    </location>
</feature>
<evidence type="ECO:0000256" key="1">
    <source>
        <dbReference type="SAM" id="MobiDB-lite"/>
    </source>
</evidence>
<feature type="compositionally biased region" description="Acidic residues" evidence="1">
    <location>
        <begin position="14"/>
        <end position="27"/>
    </location>
</feature>
<sequence length="355" mass="37682">MPTDTIKETAAAEGAEESAQENNDAAEESGAKTEAKTETSKAPKVSEVDLLVVGGESKPASEKPKEESTVDADKQSGSTEDTSDEETSAASEKDKKSKVDSRAASVSAGMSENAFGVADPTLLVDAGKVGISPQLAFQLAKAGPDVLRNAIAEWSENATARESAESQEKKSEIPKIEIDREEYGDSIADAFDAMTTQLNALVEQNSALQSEVSGLKVGSSSGVAREVEADFDRQIEHLGDDWGELFGKGSSAALKGTPEHKNRETVFNKMVLDDAVREQLNLSPLTREESFNSALHGIHYKHATKLTTQAISKSVTKRSGQSIQKPAHGGTKASQKGRELAIETAGKKQKEFGGD</sequence>
<reference evidence="2" key="1">
    <citation type="journal article" date="2015" name="Nature">
        <title>Complex archaea that bridge the gap between prokaryotes and eukaryotes.</title>
        <authorList>
            <person name="Spang A."/>
            <person name="Saw J.H."/>
            <person name="Jorgensen S.L."/>
            <person name="Zaremba-Niedzwiedzka K."/>
            <person name="Martijn J."/>
            <person name="Lind A.E."/>
            <person name="van Eijk R."/>
            <person name="Schleper C."/>
            <person name="Guy L."/>
            <person name="Ettema T.J."/>
        </authorList>
    </citation>
    <scope>NUCLEOTIDE SEQUENCE</scope>
</reference>
<comment type="caution">
    <text evidence="2">The sequence shown here is derived from an EMBL/GenBank/DDBJ whole genome shotgun (WGS) entry which is preliminary data.</text>
</comment>
<dbReference type="EMBL" id="LAZR01013925">
    <property type="protein sequence ID" value="KKM19711.1"/>
    <property type="molecule type" value="Genomic_DNA"/>
</dbReference>
<feature type="compositionally biased region" description="Basic and acidic residues" evidence="1">
    <location>
        <begin position="59"/>
        <end position="74"/>
    </location>
</feature>
<accession>A0A0F9HWD0</accession>